<dbReference type="InterPro" id="IPR036291">
    <property type="entry name" value="NAD(P)-bd_dom_sf"/>
</dbReference>
<evidence type="ECO:0000313" key="3">
    <source>
        <dbReference type="Proteomes" id="UP000271554"/>
    </source>
</evidence>
<dbReference type="Pfam" id="PF03435">
    <property type="entry name" value="Sacchrp_dh_NADP"/>
    <property type="match status" value="1"/>
</dbReference>
<evidence type="ECO:0000313" key="2">
    <source>
        <dbReference type="EMBL" id="AYG84609.1"/>
    </source>
</evidence>
<keyword evidence="3" id="KW-1185">Reference proteome</keyword>
<dbReference type="OrthoDB" id="4414717at2"/>
<dbReference type="SUPFAM" id="SSF51735">
    <property type="entry name" value="NAD(P)-binding Rossmann-fold domains"/>
    <property type="match status" value="1"/>
</dbReference>
<proteinExistence type="predicted"/>
<dbReference type="KEGG" id="shun:DWB77_06823"/>
<dbReference type="EMBL" id="CP032698">
    <property type="protein sequence ID" value="AYG84609.1"/>
    <property type="molecule type" value="Genomic_DNA"/>
</dbReference>
<gene>
    <name evidence="2" type="ORF">DWB77_06823</name>
</gene>
<dbReference type="InterPro" id="IPR005097">
    <property type="entry name" value="Sacchrp_dh_NADP-bd"/>
</dbReference>
<reference evidence="2 3" key="1">
    <citation type="submission" date="2018-10" db="EMBL/GenBank/DDBJ databases">
        <title>Relationship between Morphology and Antimicrobial Activity in Streptomyces.</title>
        <authorList>
            <person name="Kang H.J."/>
            <person name="Kim S.B."/>
        </authorList>
    </citation>
    <scope>NUCLEOTIDE SEQUENCE [LARGE SCALE GENOMIC DNA]</scope>
    <source>
        <strain evidence="2 3">BH38</strain>
    </source>
</reference>
<dbReference type="Proteomes" id="UP000271554">
    <property type="component" value="Chromosome"/>
</dbReference>
<dbReference type="AlphaFoldDB" id="A0A387HM76"/>
<organism evidence="2 3">
    <name type="scientific">Streptomyces hundungensis</name>
    <dbReference type="NCBI Taxonomy" id="1077946"/>
    <lineage>
        <taxon>Bacteria</taxon>
        <taxon>Bacillati</taxon>
        <taxon>Actinomycetota</taxon>
        <taxon>Actinomycetes</taxon>
        <taxon>Kitasatosporales</taxon>
        <taxon>Streptomycetaceae</taxon>
        <taxon>Streptomyces</taxon>
    </lineage>
</organism>
<dbReference type="Gene3D" id="3.40.50.720">
    <property type="entry name" value="NAD(P)-binding Rossmann-like Domain"/>
    <property type="match status" value="1"/>
</dbReference>
<name>A0A387HM76_9ACTN</name>
<feature type="domain" description="Saccharopine dehydrogenase NADP binding" evidence="1">
    <location>
        <begin position="6"/>
        <end position="111"/>
    </location>
</feature>
<protein>
    <recommendedName>
        <fullName evidence="1">Saccharopine dehydrogenase NADP binding domain-containing protein</fullName>
    </recommendedName>
</protein>
<sequence>MNAPIIAVLGGYGAVGRVVARELASVHPSAVLRIGGRDAERAAELAAELTATGRPGPVESARADTADAASLDAFCRGSRIVVNCAGPSYLVLDTVARVALAAGADYVDAGGDEPVHRALSERHLAADGRTALLTAGMMPGLTGLLPRWLATQELSEPSRLTAYAGTMDRLTPAGAADYLLSLGGGYGEAQSAWRDGARVLRALTPLADARLPFFPGTVSAYPYLSYEIERLARDLGLSTVDWYNVFDGGSHMLKTLSRLQGAMAGQSDLTPAARELIDAAALDLFGRAPYQLFALELTGRHEGVPATRSLVLRAGDTYRLTGLVAALAASALLEGAVAPGVHYAAEALDPSLVVERVAKLDEVSLLATYRVPLAEAGDTEEGEL</sequence>
<evidence type="ECO:0000259" key="1">
    <source>
        <dbReference type="Pfam" id="PF03435"/>
    </source>
</evidence>
<dbReference type="PANTHER" id="PTHR43781:SF1">
    <property type="entry name" value="SACCHAROPINE DEHYDROGENASE"/>
    <property type="match status" value="1"/>
</dbReference>
<dbReference type="RefSeq" id="WP_120726111.1">
    <property type="nucleotide sequence ID" value="NZ_CP032698.1"/>
</dbReference>
<accession>A0A387HM76</accession>
<dbReference type="PANTHER" id="PTHR43781">
    <property type="entry name" value="SACCHAROPINE DEHYDROGENASE"/>
    <property type="match status" value="1"/>
</dbReference>